<sequence length="159" mass="16945">MGSIVGRVIEEFDSHKGLRVENKRAGFDGRLSSSGGALQSGGESSRSRQGGNGLAIGFGLRLGLCVADWRERSSKWVDDEWGGWSCDGITRFQDMLVSSMLRFEGDGNSVMGFDGTIKKGAAIAAPTAAVMETANEFNDANSGGDGSLNFKQRSYCSFI</sequence>
<feature type="compositionally biased region" description="Low complexity" evidence="1">
    <location>
        <begin position="31"/>
        <end position="49"/>
    </location>
</feature>
<dbReference type="AlphaFoldDB" id="A0A5J4ZL49"/>
<protein>
    <submittedName>
        <fullName evidence="2">Uncharacterized protein</fullName>
    </submittedName>
</protein>
<dbReference type="EMBL" id="CM018050">
    <property type="protein sequence ID" value="KAA8517871.1"/>
    <property type="molecule type" value="Genomic_DNA"/>
</dbReference>
<name>A0A5J4ZL49_9ASTE</name>
<dbReference type="Proteomes" id="UP000325577">
    <property type="component" value="Linkage Group LG7"/>
</dbReference>
<gene>
    <name evidence="2" type="ORF">F0562_015340</name>
</gene>
<accession>A0A5J4ZL49</accession>
<proteinExistence type="predicted"/>
<organism evidence="2 3">
    <name type="scientific">Nyssa sinensis</name>
    <dbReference type="NCBI Taxonomy" id="561372"/>
    <lineage>
        <taxon>Eukaryota</taxon>
        <taxon>Viridiplantae</taxon>
        <taxon>Streptophyta</taxon>
        <taxon>Embryophyta</taxon>
        <taxon>Tracheophyta</taxon>
        <taxon>Spermatophyta</taxon>
        <taxon>Magnoliopsida</taxon>
        <taxon>eudicotyledons</taxon>
        <taxon>Gunneridae</taxon>
        <taxon>Pentapetalae</taxon>
        <taxon>asterids</taxon>
        <taxon>Cornales</taxon>
        <taxon>Nyssaceae</taxon>
        <taxon>Nyssa</taxon>
    </lineage>
</organism>
<feature type="region of interest" description="Disordered" evidence="1">
    <location>
        <begin position="31"/>
        <end position="50"/>
    </location>
</feature>
<evidence type="ECO:0000313" key="3">
    <source>
        <dbReference type="Proteomes" id="UP000325577"/>
    </source>
</evidence>
<evidence type="ECO:0000313" key="2">
    <source>
        <dbReference type="EMBL" id="KAA8517871.1"/>
    </source>
</evidence>
<evidence type="ECO:0000256" key="1">
    <source>
        <dbReference type="SAM" id="MobiDB-lite"/>
    </source>
</evidence>
<reference evidence="2 3" key="1">
    <citation type="submission" date="2019-09" db="EMBL/GenBank/DDBJ databases">
        <title>A chromosome-level genome assembly of the Chinese tupelo Nyssa sinensis.</title>
        <authorList>
            <person name="Yang X."/>
            <person name="Kang M."/>
            <person name="Yang Y."/>
            <person name="Xiong H."/>
            <person name="Wang M."/>
            <person name="Zhang Z."/>
            <person name="Wang Z."/>
            <person name="Wu H."/>
            <person name="Ma T."/>
            <person name="Liu J."/>
            <person name="Xi Z."/>
        </authorList>
    </citation>
    <scope>NUCLEOTIDE SEQUENCE [LARGE SCALE GENOMIC DNA]</scope>
    <source>
        <strain evidence="2">J267</strain>
        <tissue evidence="2">Leaf</tissue>
    </source>
</reference>
<keyword evidence="3" id="KW-1185">Reference proteome</keyword>